<evidence type="ECO:0000313" key="2">
    <source>
        <dbReference type="EMBL" id="MUI11601.1"/>
    </source>
</evidence>
<dbReference type="InterPro" id="IPR008274">
    <property type="entry name" value="AldOxase/xan_DH_MoCoBD1"/>
</dbReference>
<dbReference type="InterPro" id="IPR006311">
    <property type="entry name" value="TAT_signal"/>
</dbReference>
<dbReference type="PANTHER" id="PTHR47495:SF2">
    <property type="entry name" value="ALDEHYDE DEHYDROGENASE"/>
    <property type="match status" value="1"/>
</dbReference>
<dbReference type="OrthoDB" id="6073217at2"/>
<protein>
    <submittedName>
        <fullName evidence="2">Molybdopterin-dependent oxidoreductase</fullName>
    </submittedName>
</protein>
<evidence type="ECO:0000313" key="3">
    <source>
        <dbReference type="Proteomes" id="UP000431684"/>
    </source>
</evidence>
<dbReference type="InterPro" id="IPR046867">
    <property type="entry name" value="AldOxase/xan_DH_MoCoBD2"/>
</dbReference>
<accession>A0A6I3XDG8</accession>
<dbReference type="InterPro" id="IPR000674">
    <property type="entry name" value="Ald_Oxase/Xan_DH_a/b"/>
</dbReference>
<reference evidence="2 3" key="1">
    <citation type="submission" date="2019-11" db="EMBL/GenBank/DDBJ databases">
        <title>Draft Genome Sequences of Six Type Strains of the Genus Massilia.</title>
        <authorList>
            <person name="Miess H."/>
            <person name="Frediansyah A."/>
            <person name="Goeker M."/>
            <person name="Gross H."/>
        </authorList>
    </citation>
    <scope>NUCLEOTIDE SEQUENCE [LARGE SCALE GENOMIC DNA]</scope>
    <source>
        <strain evidence="2 3">DSM 17513</strain>
    </source>
</reference>
<dbReference type="InterPro" id="IPR037165">
    <property type="entry name" value="AldOxase/xan_DH_Mopterin-bd_sf"/>
</dbReference>
<dbReference type="InterPro" id="IPR012368">
    <property type="entry name" value="OxRdtase_Mopterin-bd_su_IorB"/>
</dbReference>
<dbReference type="InterPro" id="IPR036856">
    <property type="entry name" value="Ald_Oxase/Xan_DH_a/b_sf"/>
</dbReference>
<dbReference type="SUPFAM" id="SSF56003">
    <property type="entry name" value="Molybdenum cofactor-binding domain"/>
    <property type="match status" value="2"/>
</dbReference>
<gene>
    <name evidence="2" type="ORF">GJV26_03755</name>
</gene>
<sequence>MAKWTRRRFLLAGTAAAGTLVVGWGAMPPRQRLHAGAPLPLDGAAVALNGWLALAPDNTVTVIVPRAEMGQGVHTALPMLVAEELDMPLARVAIAAAPADKIYANIAAIRDALPFHPDDTGNTQAFARWTLAKVARELGISLTGGSSSVKDAWLPMREAGAAARAMLVAAASRAWQVPAASIRTADGELFHDGSGRRATYGSLAQAAARETPGSVTLKEPHAFRLIGHDVPRREARDKVNGAARFGIDARPEGMLYAALRMAPSFGGTIAGINAADVLGMPGVLSVIDITNAVTGPRAAVAVVAKTFWQARLAADALAIRWDAGPHHALSSERIFGELRAALDGDGHHVYFEQGEVDEAQVPGNGPAGQEDGGHVISAEYSAPFHAHAAMEPVNCTAQVAEGKVRLWLSTQAPSIAIAIAASAGGVGREQVELHEHLLGGGFGRRLEGDMVAQAVAIARECRGLPVQMIWTREQDIRHDVYRPAALARLAATLDASGTIKSWHFSGAGGALTGQYTLRNFGLPAVGPDKTTVEGAYDMPYEIPHQRIAHVAVDSIVPLGNWRSVGHSYNAFFKESFVDEMAHAAGKDPVAFRAAMLLNHPRHVAVLDAAVRRAGTPPAGRAHGVALHQSFGTIVAQVAEVSVRDGAIHVHRIVCAIDCGLAVNPGHVTQQMESAVAFGLSAALGDPVTIRGGRVEQSNFGDYPVLRMGQVPMVETVIVLSGEPPEGVGEPGVPPVAPAVANAVFRLTGQRLRSLPLRLA</sequence>
<dbReference type="PANTHER" id="PTHR47495">
    <property type="entry name" value="ALDEHYDE DEHYDROGENASE"/>
    <property type="match status" value="1"/>
</dbReference>
<dbReference type="Gene3D" id="3.90.1170.50">
    <property type="entry name" value="Aldehyde oxidase/xanthine dehydrogenase, a/b hammerhead"/>
    <property type="match status" value="1"/>
</dbReference>
<dbReference type="PIRSF" id="PIRSF036389">
    <property type="entry name" value="IOR_B"/>
    <property type="match status" value="1"/>
</dbReference>
<organism evidence="2 3">
    <name type="scientific">Pseudoduganella dura</name>
    <dbReference type="NCBI Taxonomy" id="321982"/>
    <lineage>
        <taxon>Bacteria</taxon>
        <taxon>Pseudomonadati</taxon>
        <taxon>Pseudomonadota</taxon>
        <taxon>Betaproteobacteria</taxon>
        <taxon>Burkholderiales</taxon>
        <taxon>Oxalobacteraceae</taxon>
        <taxon>Telluria group</taxon>
        <taxon>Pseudoduganella</taxon>
    </lineage>
</organism>
<name>A0A6I3XDG8_9BURK</name>
<dbReference type="PROSITE" id="PS51318">
    <property type="entry name" value="TAT"/>
    <property type="match status" value="1"/>
</dbReference>
<evidence type="ECO:0000259" key="1">
    <source>
        <dbReference type="SMART" id="SM01008"/>
    </source>
</evidence>
<comment type="caution">
    <text evidence="2">The sequence shown here is derived from an EMBL/GenBank/DDBJ whole genome shotgun (WGS) entry which is preliminary data.</text>
</comment>
<proteinExistence type="predicted"/>
<dbReference type="RefSeq" id="WP_155707654.1">
    <property type="nucleotide sequence ID" value="NZ_BMWU01000003.1"/>
</dbReference>
<dbReference type="GO" id="GO:0016491">
    <property type="term" value="F:oxidoreductase activity"/>
    <property type="evidence" value="ECO:0007669"/>
    <property type="project" value="InterPro"/>
</dbReference>
<dbReference type="EMBL" id="WNWM01000002">
    <property type="protein sequence ID" value="MUI11601.1"/>
    <property type="molecule type" value="Genomic_DNA"/>
</dbReference>
<dbReference type="SUPFAM" id="SSF54665">
    <property type="entry name" value="CO dehydrogenase molybdoprotein N-domain-like"/>
    <property type="match status" value="1"/>
</dbReference>
<dbReference type="Gene3D" id="3.30.365.10">
    <property type="entry name" value="Aldehyde oxidase/xanthine dehydrogenase, molybdopterin binding domain"/>
    <property type="match status" value="4"/>
</dbReference>
<keyword evidence="3" id="KW-1185">Reference proteome</keyword>
<dbReference type="Pfam" id="PF20256">
    <property type="entry name" value="MoCoBD_2"/>
    <property type="match status" value="2"/>
</dbReference>
<dbReference type="SMART" id="SM01008">
    <property type="entry name" value="Ald_Xan_dh_C"/>
    <property type="match status" value="1"/>
</dbReference>
<feature type="domain" description="Aldehyde oxidase/xanthine dehydrogenase a/b hammerhead" evidence="1">
    <location>
        <begin position="240"/>
        <end position="325"/>
    </location>
</feature>
<dbReference type="Pfam" id="PF02738">
    <property type="entry name" value="MoCoBD_1"/>
    <property type="match status" value="1"/>
</dbReference>
<dbReference type="AlphaFoldDB" id="A0A6I3XDG8"/>
<dbReference type="Proteomes" id="UP000431684">
    <property type="component" value="Unassembled WGS sequence"/>
</dbReference>
<dbReference type="InterPro" id="IPR052516">
    <property type="entry name" value="N-heterocyclic_Hydroxylase"/>
</dbReference>